<accession>A0A0C9VUT8</accession>
<protein>
    <submittedName>
        <fullName evidence="1">Uncharacterized protein</fullName>
    </submittedName>
</protein>
<evidence type="ECO:0000313" key="1">
    <source>
        <dbReference type="EMBL" id="KIJ46759.1"/>
    </source>
</evidence>
<dbReference type="EMBL" id="KN837105">
    <property type="protein sequence ID" value="KIJ46759.1"/>
    <property type="molecule type" value="Genomic_DNA"/>
</dbReference>
<reference evidence="1 2" key="1">
    <citation type="submission" date="2014-06" db="EMBL/GenBank/DDBJ databases">
        <title>Evolutionary Origins and Diversification of the Mycorrhizal Mutualists.</title>
        <authorList>
            <consortium name="DOE Joint Genome Institute"/>
            <consortium name="Mycorrhizal Genomics Consortium"/>
            <person name="Kohler A."/>
            <person name="Kuo A."/>
            <person name="Nagy L.G."/>
            <person name="Floudas D."/>
            <person name="Copeland A."/>
            <person name="Barry K.W."/>
            <person name="Cichocki N."/>
            <person name="Veneault-Fourrey C."/>
            <person name="LaButti K."/>
            <person name="Lindquist E.A."/>
            <person name="Lipzen A."/>
            <person name="Lundell T."/>
            <person name="Morin E."/>
            <person name="Murat C."/>
            <person name="Riley R."/>
            <person name="Ohm R."/>
            <person name="Sun H."/>
            <person name="Tunlid A."/>
            <person name="Henrissat B."/>
            <person name="Grigoriev I.V."/>
            <person name="Hibbett D.S."/>
            <person name="Martin F."/>
        </authorList>
    </citation>
    <scope>NUCLEOTIDE SEQUENCE [LARGE SCALE GENOMIC DNA]</scope>
    <source>
        <strain evidence="1 2">SS14</strain>
    </source>
</reference>
<keyword evidence="2" id="KW-1185">Reference proteome</keyword>
<name>A0A0C9VUT8_SPHS4</name>
<dbReference type="HOGENOM" id="CLU_1469112_0_0_1"/>
<gene>
    <name evidence="1" type="ORF">M422DRAFT_249484</name>
</gene>
<dbReference type="AlphaFoldDB" id="A0A0C9VUT8"/>
<proteinExistence type="predicted"/>
<dbReference type="Proteomes" id="UP000054279">
    <property type="component" value="Unassembled WGS sequence"/>
</dbReference>
<organism evidence="1 2">
    <name type="scientific">Sphaerobolus stellatus (strain SS14)</name>
    <dbReference type="NCBI Taxonomy" id="990650"/>
    <lineage>
        <taxon>Eukaryota</taxon>
        <taxon>Fungi</taxon>
        <taxon>Dikarya</taxon>
        <taxon>Basidiomycota</taxon>
        <taxon>Agaricomycotina</taxon>
        <taxon>Agaricomycetes</taxon>
        <taxon>Phallomycetidae</taxon>
        <taxon>Geastrales</taxon>
        <taxon>Sphaerobolaceae</taxon>
        <taxon>Sphaerobolus</taxon>
    </lineage>
</organism>
<evidence type="ECO:0000313" key="2">
    <source>
        <dbReference type="Proteomes" id="UP000054279"/>
    </source>
</evidence>
<sequence>MSMSTTGATQVGAGRVLLPFVAIPSPTFFPKINSKTPEFAMPTKRIKRPNETRTRTKALRPLYILRHVLPCRCYWGSIGLEDWFSDGIKLAFCWDDGGFQHITDCTCRILTSSDDDEASSGRDCDCDCDDGCILKRIGRRTRLVHIVSVLGVVTTIQDRLPGCGMWDLASSLVWQENSSRLRWK</sequence>